<keyword evidence="6 17" id="KW-0489">Methyltransferase</keyword>
<protein>
    <recommendedName>
        <fullName evidence="4">Cap-specific mRNA (nucleoside-2'-O-)-methyltransferase 2</fullName>
        <ecNumber evidence="3">2.1.1.296</ecNumber>
    </recommendedName>
    <alternativeName>
        <fullName evidence="16">Cap methyltransferase 2</fullName>
    </alternativeName>
    <alternativeName>
        <fullName evidence="14">Cap2 2'O-ribose methyltransferase 2</fullName>
    </alternativeName>
    <alternativeName>
        <fullName evidence="15">FtsJ methyltransferase domain-containing protein 1</fullName>
    </alternativeName>
</protein>
<dbReference type="EC" id="2.1.1.296" evidence="3"/>
<dbReference type="GO" id="GO:0006370">
    <property type="term" value="P:7-methylguanosine mRNA capping"/>
    <property type="evidence" value="ECO:0007669"/>
    <property type="project" value="UniProtKB-KW"/>
</dbReference>
<evidence type="ECO:0000256" key="9">
    <source>
        <dbReference type="ARBA" id="ARBA00022691"/>
    </source>
</evidence>
<accession>A0A7K7DXL4</accession>
<feature type="non-terminal residue" evidence="19">
    <location>
        <position position="767"/>
    </location>
</feature>
<dbReference type="EMBL" id="VZSL01000018">
    <property type="protein sequence ID" value="NWY37765.1"/>
    <property type="molecule type" value="Genomic_DNA"/>
</dbReference>
<evidence type="ECO:0000256" key="8">
    <source>
        <dbReference type="ARBA" id="ARBA00022679"/>
    </source>
</evidence>
<keyword evidence="7" id="KW-0507">mRNA processing</keyword>
<keyword evidence="9 17" id="KW-0949">S-adenosyl-L-methionine</keyword>
<feature type="binding site" evidence="17">
    <location>
        <position position="170"/>
    </location>
    <ligand>
        <name>S-adenosyl-L-methionine</name>
        <dbReference type="ChEBI" id="CHEBI:59789"/>
    </ligand>
</feature>
<evidence type="ECO:0000256" key="10">
    <source>
        <dbReference type="ARBA" id="ARBA00023042"/>
    </source>
</evidence>
<feature type="active site" description="Proton acceptor" evidence="17">
    <location>
        <position position="278"/>
    </location>
</feature>
<evidence type="ECO:0000313" key="20">
    <source>
        <dbReference type="Proteomes" id="UP000573818"/>
    </source>
</evidence>
<keyword evidence="20" id="KW-1185">Reference proteome</keyword>
<proteinExistence type="predicted"/>
<dbReference type="FunFam" id="3.40.50.12760:FF:000002">
    <property type="entry name" value="Cap methyltransferase 2"/>
    <property type="match status" value="1"/>
</dbReference>
<dbReference type="GO" id="GO:0120550">
    <property type="term" value="F:methyltransferase cap2 activity"/>
    <property type="evidence" value="ECO:0007669"/>
    <property type="project" value="UniProtKB-EC"/>
</dbReference>
<dbReference type="InterPro" id="IPR025807">
    <property type="entry name" value="Adrift-typ_MeTrfase"/>
</dbReference>
<keyword evidence="8 17" id="KW-0808">Transferase</keyword>
<evidence type="ECO:0000256" key="3">
    <source>
        <dbReference type="ARBA" id="ARBA00012770"/>
    </source>
</evidence>
<dbReference type="GO" id="GO:0004483">
    <property type="term" value="F:methyltransferase cap1 activity"/>
    <property type="evidence" value="ECO:0007669"/>
    <property type="project" value="UniProtKB-ARBA"/>
</dbReference>
<evidence type="ECO:0000259" key="18">
    <source>
        <dbReference type="PROSITE" id="PS51614"/>
    </source>
</evidence>
<dbReference type="InterPro" id="IPR050851">
    <property type="entry name" value="mRNA_Cap_2O-Ribose_MeTrfase"/>
</dbReference>
<organism evidence="19 20">
    <name type="scientific">Sylvia atricapilla</name>
    <name type="common">blackcap</name>
    <dbReference type="NCBI Taxonomy" id="48155"/>
    <lineage>
        <taxon>Eukaryota</taxon>
        <taxon>Metazoa</taxon>
        <taxon>Chordata</taxon>
        <taxon>Craniata</taxon>
        <taxon>Vertebrata</taxon>
        <taxon>Euteleostomi</taxon>
        <taxon>Archelosauria</taxon>
        <taxon>Archosauria</taxon>
        <taxon>Dinosauria</taxon>
        <taxon>Saurischia</taxon>
        <taxon>Theropoda</taxon>
        <taxon>Coelurosauria</taxon>
        <taxon>Aves</taxon>
        <taxon>Neognathae</taxon>
        <taxon>Neoaves</taxon>
        <taxon>Telluraves</taxon>
        <taxon>Australaves</taxon>
        <taxon>Passeriformes</taxon>
        <taxon>Sylvioidea</taxon>
        <taxon>Sylviidae</taxon>
        <taxon>Sylviinae</taxon>
        <taxon>Sylvia</taxon>
    </lineage>
</organism>
<feature type="domain" description="Adrift-type SAM-dependent 2'-O-MTase" evidence="18">
    <location>
        <begin position="109"/>
        <end position="325"/>
    </location>
</feature>
<comment type="subcellular location">
    <subcellularLocation>
        <location evidence="2">Cytoplasm</location>
    </subcellularLocation>
    <subcellularLocation>
        <location evidence="1">Nucleus</location>
    </subcellularLocation>
</comment>
<feature type="binding site" evidence="17">
    <location>
        <position position="148"/>
    </location>
    <ligand>
        <name>S-adenosyl-L-methionine</name>
        <dbReference type="ChEBI" id="CHEBI:59789"/>
    </ligand>
</feature>
<dbReference type="InterPro" id="IPR002877">
    <property type="entry name" value="RNA_MeTrfase_FtsJ_dom"/>
</dbReference>
<comment type="function">
    <text evidence="13">S-adenosyl-L-methionine-dependent methyltransferase that mediates mRNA cap2 2'-O-ribose methylation to the 5'-cap structure of mRNAs. Methylates the ribose of the second nucleotide of a m(7)GpppG-capped mRNA and small nuclear RNA (snRNA) (cap0) to produce m(7)GpppRmpNm (cap2). Recognizes a guanosine cap on RNA independently of its N(7) methylation status. Display cap2 methylation on both cap0 and cap1. Displays a preference for cap1 RNAs.</text>
</comment>
<dbReference type="Gene3D" id="3.40.50.12760">
    <property type="match status" value="2"/>
</dbReference>
<name>A0A7K7DXL4_9SYLV</name>
<feature type="binding site" evidence="17">
    <location>
        <position position="238"/>
    </location>
    <ligand>
        <name>S-adenosyl-L-methionine</name>
        <dbReference type="ChEBI" id="CHEBI:59789"/>
    </ligand>
</feature>
<comment type="caution">
    <text evidence="19">The sequence shown here is derived from an EMBL/GenBank/DDBJ whole genome shotgun (WGS) entry which is preliminary data.</text>
</comment>
<evidence type="ECO:0000256" key="7">
    <source>
        <dbReference type="ARBA" id="ARBA00022664"/>
    </source>
</evidence>
<reference evidence="19 20" key="1">
    <citation type="submission" date="2019-09" db="EMBL/GenBank/DDBJ databases">
        <title>Bird 10,000 Genomes (B10K) Project - Family phase.</title>
        <authorList>
            <person name="Zhang G."/>
        </authorList>
    </citation>
    <scope>NUCLEOTIDE SEQUENCE [LARGE SCALE GENOMIC DNA]</scope>
    <source>
        <strain evidence="19">OUT-0013</strain>
        <tissue evidence="19">Blood</tissue>
    </source>
</reference>
<dbReference type="InterPro" id="IPR029063">
    <property type="entry name" value="SAM-dependent_MTases_sf"/>
</dbReference>
<dbReference type="GO" id="GO:0032259">
    <property type="term" value="P:methylation"/>
    <property type="evidence" value="ECO:0007669"/>
    <property type="project" value="UniProtKB-KW"/>
</dbReference>
<keyword evidence="5" id="KW-0963">Cytoplasm</keyword>
<evidence type="ECO:0000256" key="1">
    <source>
        <dbReference type="ARBA" id="ARBA00004123"/>
    </source>
</evidence>
<evidence type="ECO:0000256" key="2">
    <source>
        <dbReference type="ARBA" id="ARBA00004496"/>
    </source>
</evidence>
<dbReference type="FunFam" id="3.40.50.12760:FF:000003">
    <property type="entry name" value="Cap methyltransferase 2"/>
    <property type="match status" value="1"/>
</dbReference>
<dbReference type="GO" id="GO:0005634">
    <property type="term" value="C:nucleus"/>
    <property type="evidence" value="ECO:0007669"/>
    <property type="project" value="UniProtKB-SubCell"/>
</dbReference>
<dbReference type="SUPFAM" id="SSF53335">
    <property type="entry name" value="S-adenosyl-L-methionine-dependent methyltransferases"/>
    <property type="match status" value="1"/>
</dbReference>
<evidence type="ECO:0000313" key="19">
    <source>
        <dbReference type="EMBL" id="NWY37765.1"/>
    </source>
</evidence>
<comment type="catalytic activity">
    <reaction evidence="12">
        <text>a 5'-end (N(7)-methyl 5'-triphosphoguanosine)-(2'-O-methyl-ribonucleoside)-(ribonucleotide) in mRNA + S-adenosyl-L-methionine = a 5'-end (N(7)-methyl 5'-triphosphoguanosine)-(2'-O-methyl-ribonucleoside)-(2'-O-methyl-ribonucleotide) in mRNA + S-adenosyl-L-homocysteine + H(+)</text>
        <dbReference type="Rhea" id="RHEA:67024"/>
        <dbReference type="Rhea" id="RHEA-COMP:17169"/>
        <dbReference type="Rhea" id="RHEA-COMP:17170"/>
        <dbReference type="ChEBI" id="CHEBI:15378"/>
        <dbReference type="ChEBI" id="CHEBI:57856"/>
        <dbReference type="ChEBI" id="CHEBI:59789"/>
        <dbReference type="ChEBI" id="CHEBI:167612"/>
        <dbReference type="ChEBI" id="CHEBI:167614"/>
        <dbReference type="EC" id="2.1.1.296"/>
    </reaction>
</comment>
<feature type="non-terminal residue" evidence="19">
    <location>
        <position position="1"/>
    </location>
</feature>
<evidence type="ECO:0000256" key="12">
    <source>
        <dbReference type="ARBA" id="ARBA00049477"/>
    </source>
</evidence>
<evidence type="ECO:0000256" key="4">
    <source>
        <dbReference type="ARBA" id="ARBA00021134"/>
    </source>
</evidence>
<dbReference type="GO" id="GO:0005737">
    <property type="term" value="C:cytoplasm"/>
    <property type="evidence" value="ECO:0007669"/>
    <property type="project" value="UniProtKB-SubCell"/>
</dbReference>
<dbReference type="PROSITE" id="PS51614">
    <property type="entry name" value="SAM_MT_ADRIFT"/>
    <property type="match status" value="1"/>
</dbReference>
<dbReference type="PANTHER" id="PTHR16121">
    <property type="entry name" value="CAP-SPECIFIC MRNA (NUCLEOSIDE-2'-O-)-METHYLTRANSFERASE 1-RELATED"/>
    <property type="match status" value="1"/>
</dbReference>
<dbReference type="Pfam" id="PF01728">
    <property type="entry name" value="FtsJ"/>
    <property type="match status" value="1"/>
</dbReference>
<keyword evidence="11" id="KW-0539">Nucleus</keyword>
<evidence type="ECO:0000256" key="17">
    <source>
        <dbReference type="PROSITE-ProRule" id="PRU00946"/>
    </source>
</evidence>
<dbReference type="Proteomes" id="UP000573818">
    <property type="component" value="Unassembled WGS sequence"/>
</dbReference>
<evidence type="ECO:0000256" key="15">
    <source>
        <dbReference type="ARBA" id="ARBA00078839"/>
    </source>
</evidence>
<sequence>MDKCKQPYVNQKTSLEKFSPEILSEIEKLFAKKFTYTKPVNDEWKLPDASNAFTCDHVEFHSLLALKDSMNEVKNQLSDKNLEDWHRHTSFTNKAGKIIPHVKKSVNAELCTQAWCKFHEILCSFSLLPEEALQDGELNSVHLCEAPGAFIASLNHFLKSHHTDHVPCHWNWVANTLNPYHEANDIIMMIMDDRLIANTLPRWYFGPDNTGDVMTLRHLTGLQSFVSNMTTVHLVTADGSFDCQGNPGEQEALVSPLHYCETVTALMILGTGGSFVLKMFTLFEHCSINLLFLLNCSFEEVHVFKPATSKAGNSEAYVVCLRYMGRESLHLLLPKMTQNFGTEIVNKALFSQHTLPESFLRTHEECCMFFHKCQVETISENIRLFEHMEEAEQMKLNNLRDCAVEFFMQKFHLKPIGRNNWLVKKSQAGCSMNAKWFGQRNKYFGTYNERKMMETLTWNDKVAKGYFYHWAEEHSLNNAGDMCILEGSFSNPDCSFWYILEGKRLPRVKCSPFCDVQVLENLNEAMKELSGQRLKSRLMLQPCHSCQVLPGEIILAKVSDLSRCHQEVLNGSCSNQFKCLVVGFPLLCDTESQPNMEIKPVDSPMLLTFSFSLLYDGEPKYQQQLLECVLHSLAQLAAGDALVLPILSCLTRFTAGLVFVLQCCFRSVTFACPTSREPLSSGAALLCVGYRGVPAPIVEYLHHLNALMSSLLDTDSPQQVLQFVPMDFLLQGKLLEFLWDLNTAIAKRQLHLIVQAQQQQIISDIPV</sequence>
<evidence type="ECO:0000256" key="5">
    <source>
        <dbReference type="ARBA" id="ARBA00022490"/>
    </source>
</evidence>
<evidence type="ECO:0000256" key="13">
    <source>
        <dbReference type="ARBA" id="ARBA00059552"/>
    </source>
</evidence>
<evidence type="ECO:0000256" key="14">
    <source>
        <dbReference type="ARBA" id="ARBA00075600"/>
    </source>
</evidence>
<dbReference type="PANTHER" id="PTHR16121:SF2">
    <property type="entry name" value="CAP-SPECIFIC MRNA (NUCLEOSIDE-2'-O-)-METHYLTRANSFERASE 2"/>
    <property type="match status" value="1"/>
</dbReference>
<evidence type="ECO:0000256" key="11">
    <source>
        <dbReference type="ARBA" id="ARBA00023242"/>
    </source>
</evidence>
<dbReference type="AlphaFoldDB" id="A0A7K7DXL4"/>
<gene>
    <name evidence="19" type="primary">Cmtr2</name>
    <name evidence="19" type="ORF">SYLATR_R07652</name>
</gene>
<evidence type="ECO:0000256" key="16">
    <source>
        <dbReference type="ARBA" id="ARBA00081266"/>
    </source>
</evidence>
<keyword evidence="10" id="KW-0506">mRNA capping</keyword>
<evidence type="ECO:0000256" key="6">
    <source>
        <dbReference type="ARBA" id="ARBA00022603"/>
    </source>
</evidence>